<protein>
    <submittedName>
        <fullName evidence="1">Uncharacterized protein</fullName>
    </submittedName>
</protein>
<proteinExistence type="predicted"/>
<dbReference type="EMBL" id="WNDP01000042">
    <property type="protein sequence ID" value="KAF1025313.1"/>
    <property type="molecule type" value="Genomic_DNA"/>
</dbReference>
<organism evidence="1 2">
    <name type="scientific">Acinetobacter bereziniae</name>
    <name type="common">Acinetobacter genomosp. 10</name>
    <dbReference type="NCBI Taxonomy" id="106648"/>
    <lineage>
        <taxon>Bacteria</taxon>
        <taxon>Pseudomonadati</taxon>
        <taxon>Pseudomonadota</taxon>
        <taxon>Gammaproteobacteria</taxon>
        <taxon>Moraxellales</taxon>
        <taxon>Moraxellaceae</taxon>
        <taxon>Acinetobacter</taxon>
    </lineage>
</organism>
<sequence length="413" mass="47180">MLINKLQILLFTKSLEYTLKCLIEKKLTRFYFFQYNRCKLYDHKDNNIAMKKLILCSLLVSVAFTLNAKNLTITLDLYESYGTMNQEQKNSLFNSPIVGEAFYLPRHSIVGVTGSIKKCGFLSFPCFKKKSKQIQINAVKNLATNTLTFQVPLSTGTLYKLESFTVIIPFKHNISSSNGLVIRASESEQHRLIQPVSIGNGFEGLKGTLRFSQSGFSTLDTVADAIDPNQTPPYQFFKTHPYLGYFTNQNIRAIPNYISSDIKSPYPAEIANLEKIYSAKRFDAQLDGHQFTAVDISAKQKKNPKCKSTFGDYKYTLFFIDGQLSYYSTTLADMETCETRYTTAIWNEYSEVYDYQVHKSSSAQPFQYGGWRNTCNIENNSNIGFCNIQPPNQEALKHFEKEANRVLHFFPTP</sequence>
<name>A0A833PH48_ACIBZ</name>
<gene>
    <name evidence="1" type="ORF">GAK29_02025</name>
</gene>
<evidence type="ECO:0000313" key="1">
    <source>
        <dbReference type="EMBL" id="KAF1025313.1"/>
    </source>
</evidence>
<evidence type="ECO:0000313" key="2">
    <source>
        <dbReference type="Proteomes" id="UP000490535"/>
    </source>
</evidence>
<accession>A0A833PH48</accession>
<dbReference type="AlphaFoldDB" id="A0A833PH48"/>
<reference evidence="2" key="1">
    <citation type="journal article" date="2020" name="MBio">
        <title>Horizontal gene transfer to a defensive symbiont with a reduced genome amongst a multipartite beetle microbiome.</title>
        <authorList>
            <person name="Waterworth S.C."/>
            <person name="Florez L.V."/>
            <person name="Rees E.R."/>
            <person name="Hertweck C."/>
            <person name="Kaltenpoth M."/>
            <person name="Kwan J.C."/>
        </authorList>
    </citation>
    <scope>NUCLEOTIDE SEQUENCE [LARGE SCALE GENOMIC DNA]</scope>
</reference>
<dbReference type="Proteomes" id="UP000490535">
    <property type="component" value="Unassembled WGS sequence"/>
</dbReference>
<comment type="caution">
    <text evidence="1">The sequence shown here is derived from an EMBL/GenBank/DDBJ whole genome shotgun (WGS) entry which is preliminary data.</text>
</comment>